<reference evidence="2" key="1">
    <citation type="journal article" date="2010" name="PLoS ONE">
        <title>The complete genome sequence of Cupriavidus metallidurans strain CH34, a master survivalist in harsh and anthropogenic environments.</title>
        <authorList>
            <person name="Janssen P.J."/>
            <person name="Van Houdt R."/>
            <person name="Moors H."/>
            <person name="Monsieurs P."/>
            <person name="Morin N."/>
            <person name="Michaux A."/>
            <person name="Benotmane M.A."/>
            <person name="Leys N."/>
            <person name="Vallaeys T."/>
            <person name="Lapidus A."/>
            <person name="Monchy S."/>
            <person name="Medigue C."/>
            <person name="Taghavi S."/>
            <person name="McCorkle S."/>
            <person name="Dunn J."/>
            <person name="van der Lelie D."/>
            <person name="Mergeay M."/>
        </authorList>
    </citation>
    <scope>NUCLEOTIDE SEQUENCE [LARGE SCALE GENOMIC DNA]</scope>
    <source>
        <strain evidence="2">ATCC 43123 / DSM 2839 / NBRC 102507 / CH34</strain>
    </source>
</reference>
<dbReference type="Proteomes" id="UP000002429">
    <property type="component" value="Chromosome"/>
</dbReference>
<evidence type="ECO:0000313" key="1">
    <source>
        <dbReference type="EMBL" id="ADC45021.1"/>
    </source>
</evidence>
<proteinExistence type="predicted"/>
<name>D3DXK1_CUPMC</name>
<protein>
    <submittedName>
        <fullName evidence="1">Uncharacterized protein</fullName>
    </submittedName>
</protein>
<sequence length="69" mass="7787">MSSALPFIPLFFVALSLPVRALAPERRVLLRTIFRVRRHCVAANQRNCTKSPPEALLLLGFMSERSAFC</sequence>
<dbReference type="KEGG" id="rme:Rmet_6403"/>
<dbReference type="AlphaFoldDB" id="D3DXK1"/>
<gene>
    <name evidence="1" type="ordered locus">Rmet_6403</name>
</gene>
<dbReference type="STRING" id="266264.Rmet_6403"/>
<accession>D3DXK1</accession>
<keyword evidence="2" id="KW-1185">Reference proteome</keyword>
<dbReference type="HOGENOM" id="CLU_2772940_0_0_4"/>
<evidence type="ECO:0000313" key="2">
    <source>
        <dbReference type="Proteomes" id="UP000002429"/>
    </source>
</evidence>
<organism evidence="1 2">
    <name type="scientific">Cupriavidus metallidurans (strain ATCC 43123 / DSM 2839 / NBRC 102507 / CH34)</name>
    <name type="common">Ralstonia metallidurans</name>
    <dbReference type="NCBI Taxonomy" id="266264"/>
    <lineage>
        <taxon>Bacteria</taxon>
        <taxon>Pseudomonadati</taxon>
        <taxon>Pseudomonadota</taxon>
        <taxon>Betaproteobacteria</taxon>
        <taxon>Burkholderiales</taxon>
        <taxon>Burkholderiaceae</taxon>
        <taxon>Cupriavidus</taxon>
    </lineage>
</organism>
<dbReference type="EMBL" id="CP000352">
    <property type="protein sequence ID" value="ADC45021.1"/>
    <property type="molecule type" value="Genomic_DNA"/>
</dbReference>